<dbReference type="PANTHER" id="PTHR31118:SF12">
    <property type="entry name" value="CYCLASE-LIKE PROTEIN 2"/>
    <property type="match status" value="1"/>
</dbReference>
<keyword evidence="7" id="KW-0378">Hydrolase</keyword>
<organism evidence="12 13">
    <name type="scientific">Melghirimyces algeriensis</name>
    <dbReference type="NCBI Taxonomy" id="910412"/>
    <lineage>
        <taxon>Bacteria</taxon>
        <taxon>Bacillati</taxon>
        <taxon>Bacillota</taxon>
        <taxon>Bacilli</taxon>
        <taxon>Bacillales</taxon>
        <taxon>Thermoactinomycetaceae</taxon>
        <taxon>Melghirimyces</taxon>
    </lineage>
</organism>
<evidence type="ECO:0000256" key="9">
    <source>
        <dbReference type="ARBA" id="ARBA00023079"/>
    </source>
</evidence>
<dbReference type="InterPro" id="IPR007325">
    <property type="entry name" value="KFase/CYL"/>
</dbReference>
<accession>A0A521CS87</accession>
<evidence type="ECO:0000256" key="7">
    <source>
        <dbReference type="ARBA" id="ARBA00022801"/>
    </source>
</evidence>
<evidence type="ECO:0000256" key="8">
    <source>
        <dbReference type="ARBA" id="ARBA00022833"/>
    </source>
</evidence>
<evidence type="ECO:0000256" key="5">
    <source>
        <dbReference type="ARBA" id="ARBA00014889"/>
    </source>
</evidence>
<keyword evidence="9" id="KW-0823">Tryptophan catabolism</keyword>
<dbReference type="AlphaFoldDB" id="A0A521CS87"/>
<dbReference type="SUPFAM" id="SSF102198">
    <property type="entry name" value="Putative cyclase"/>
    <property type="match status" value="1"/>
</dbReference>
<comment type="catalytic activity">
    <reaction evidence="10">
        <text>N-formyl-L-kynurenine + H2O = L-kynurenine + formate + H(+)</text>
        <dbReference type="Rhea" id="RHEA:13009"/>
        <dbReference type="ChEBI" id="CHEBI:15377"/>
        <dbReference type="ChEBI" id="CHEBI:15378"/>
        <dbReference type="ChEBI" id="CHEBI:15740"/>
        <dbReference type="ChEBI" id="CHEBI:57959"/>
        <dbReference type="ChEBI" id="CHEBI:58629"/>
        <dbReference type="EC" id="3.5.1.9"/>
    </reaction>
</comment>
<dbReference type="EC" id="3.5.1.9" evidence="4"/>
<sequence>MGYQVYDVSMSIHEGMPVYKNKPEKKPLIQVVQDFETSPARESRIQLDVHTGTHVDSPLHMLPDGGTMETLNIEKLTGTCRVLDLTEVKNGITRSDLEGKGIEKGDFVLLKTRNSDSESFDFEFVFLAEDGASYLASLGVRGVGIDALGVERSQPGHPTHKILFKAGVLILEGLRLKEVPEGEYFMVAAPIKLKDTEAAPARVLLFKGLSVTG</sequence>
<dbReference type="EMBL" id="FXTI01000004">
    <property type="protein sequence ID" value="SMO62286.1"/>
    <property type="molecule type" value="Genomic_DNA"/>
</dbReference>
<comment type="subunit">
    <text evidence="3">Homodimer.</text>
</comment>
<evidence type="ECO:0000256" key="6">
    <source>
        <dbReference type="ARBA" id="ARBA00022723"/>
    </source>
</evidence>
<comment type="cofactor">
    <cofactor evidence="1">
        <name>Zn(2+)</name>
        <dbReference type="ChEBI" id="CHEBI:29105"/>
    </cofactor>
</comment>
<dbReference type="GO" id="GO:0019441">
    <property type="term" value="P:L-tryptophan catabolic process to kynurenine"/>
    <property type="evidence" value="ECO:0007669"/>
    <property type="project" value="InterPro"/>
</dbReference>
<comment type="function">
    <text evidence="2">Catalyzes the hydrolysis of N-formyl-L-kynurenine to L-kynurenine, the second step in the kynurenine pathway of tryptophan degradation.</text>
</comment>
<evidence type="ECO:0000313" key="13">
    <source>
        <dbReference type="Proteomes" id="UP000315636"/>
    </source>
</evidence>
<evidence type="ECO:0000313" key="12">
    <source>
        <dbReference type="EMBL" id="SMO62286.1"/>
    </source>
</evidence>
<gene>
    <name evidence="12" type="ORF">SAMN06264849_104154</name>
</gene>
<comment type="pathway">
    <text evidence="11">Amino-acid degradation; L-tryptophan degradation via kynurenine pathway; L-kynurenine from L-tryptophan: step 2/2.</text>
</comment>
<evidence type="ECO:0000256" key="10">
    <source>
        <dbReference type="ARBA" id="ARBA00048496"/>
    </source>
</evidence>
<dbReference type="GO" id="GO:0004061">
    <property type="term" value="F:arylformamidase activity"/>
    <property type="evidence" value="ECO:0007669"/>
    <property type="project" value="UniProtKB-EC"/>
</dbReference>
<evidence type="ECO:0000256" key="2">
    <source>
        <dbReference type="ARBA" id="ARBA00002204"/>
    </source>
</evidence>
<keyword evidence="13" id="KW-1185">Reference proteome</keyword>
<dbReference type="GO" id="GO:0046872">
    <property type="term" value="F:metal ion binding"/>
    <property type="evidence" value="ECO:0007669"/>
    <property type="project" value="UniProtKB-KW"/>
</dbReference>
<keyword evidence="6" id="KW-0479">Metal-binding</keyword>
<evidence type="ECO:0000256" key="11">
    <source>
        <dbReference type="ARBA" id="ARBA00060547"/>
    </source>
</evidence>
<reference evidence="12 13" key="1">
    <citation type="submission" date="2017-05" db="EMBL/GenBank/DDBJ databases">
        <authorList>
            <person name="Varghese N."/>
            <person name="Submissions S."/>
        </authorList>
    </citation>
    <scope>NUCLEOTIDE SEQUENCE [LARGE SCALE GENOMIC DNA]</scope>
    <source>
        <strain evidence="12 13">DSM 45474</strain>
    </source>
</reference>
<protein>
    <recommendedName>
        <fullName evidence="5">Kynurenine formamidase</fullName>
        <ecNumber evidence="4">3.5.1.9</ecNumber>
    </recommendedName>
</protein>
<evidence type="ECO:0000256" key="4">
    <source>
        <dbReference type="ARBA" id="ARBA00012930"/>
    </source>
</evidence>
<dbReference type="Proteomes" id="UP000315636">
    <property type="component" value="Unassembled WGS sequence"/>
</dbReference>
<name>A0A521CS87_9BACL</name>
<proteinExistence type="predicted"/>
<dbReference type="FunFam" id="3.50.30.50:FF:000001">
    <property type="entry name" value="Kynurenine formamidase"/>
    <property type="match status" value="1"/>
</dbReference>
<evidence type="ECO:0000256" key="1">
    <source>
        <dbReference type="ARBA" id="ARBA00001947"/>
    </source>
</evidence>
<dbReference type="Pfam" id="PF04199">
    <property type="entry name" value="Cyclase"/>
    <property type="match status" value="1"/>
</dbReference>
<dbReference type="PANTHER" id="PTHR31118">
    <property type="entry name" value="CYCLASE-LIKE PROTEIN 2"/>
    <property type="match status" value="1"/>
</dbReference>
<dbReference type="InterPro" id="IPR037175">
    <property type="entry name" value="KFase_sf"/>
</dbReference>
<dbReference type="OrthoDB" id="9796085at2"/>
<dbReference type="Gene3D" id="3.50.30.50">
    <property type="entry name" value="Putative cyclase"/>
    <property type="match status" value="1"/>
</dbReference>
<dbReference type="RefSeq" id="WP_142505222.1">
    <property type="nucleotide sequence ID" value="NZ_FXTI01000004.1"/>
</dbReference>
<evidence type="ECO:0000256" key="3">
    <source>
        <dbReference type="ARBA" id="ARBA00011738"/>
    </source>
</evidence>
<keyword evidence="8" id="KW-0862">Zinc</keyword>